<dbReference type="PANTHER" id="PTHR30613:SF1">
    <property type="entry name" value="DUF1479 DOMAIN PROTEIN (AFU_ORTHOLOGUE AFUA_5G09280)"/>
    <property type="match status" value="1"/>
</dbReference>
<dbReference type="KEGG" id="nhe:NECHADRAFT_87996"/>
<accession>C7ZK02</accession>
<protein>
    <submittedName>
        <fullName evidence="1">Uncharacterized protein</fullName>
    </submittedName>
</protein>
<gene>
    <name evidence="1" type="ORF">NECHADRAFT_87996</name>
</gene>
<dbReference type="eggNOG" id="ENOG502QW87">
    <property type="taxonomic scope" value="Eukaryota"/>
</dbReference>
<dbReference type="OMA" id="ELNSWWH"/>
<keyword evidence="2" id="KW-1185">Reference proteome</keyword>
<dbReference type="GeneID" id="9676267"/>
<dbReference type="Proteomes" id="UP000005206">
    <property type="component" value="Chromosome 13"/>
</dbReference>
<name>C7ZK02_FUSV7</name>
<dbReference type="RefSeq" id="XP_003041393.1">
    <property type="nucleotide sequence ID" value="XM_003041347.1"/>
</dbReference>
<evidence type="ECO:0000313" key="2">
    <source>
        <dbReference type="Proteomes" id="UP000005206"/>
    </source>
</evidence>
<dbReference type="OrthoDB" id="8249012at2759"/>
<dbReference type="InParanoid" id="C7ZK02"/>
<dbReference type="Pfam" id="PF07350">
    <property type="entry name" value="Gig2-like"/>
    <property type="match status" value="1"/>
</dbReference>
<dbReference type="VEuPathDB" id="FungiDB:NECHADRAFT_87996"/>
<organism evidence="1 2">
    <name type="scientific">Fusarium vanettenii (strain ATCC MYA-4622 / CBS 123669 / FGSC 9596 / NRRL 45880 / 77-13-4)</name>
    <name type="common">Fusarium solani subsp. pisi</name>
    <dbReference type="NCBI Taxonomy" id="660122"/>
    <lineage>
        <taxon>Eukaryota</taxon>
        <taxon>Fungi</taxon>
        <taxon>Dikarya</taxon>
        <taxon>Ascomycota</taxon>
        <taxon>Pezizomycotina</taxon>
        <taxon>Sordariomycetes</taxon>
        <taxon>Hypocreomycetidae</taxon>
        <taxon>Hypocreales</taxon>
        <taxon>Nectriaceae</taxon>
        <taxon>Fusarium</taxon>
        <taxon>Fusarium solani species complex</taxon>
        <taxon>Fusarium vanettenii</taxon>
    </lineage>
</organism>
<dbReference type="InterPro" id="IPR027443">
    <property type="entry name" value="IPNS-like_sf"/>
</dbReference>
<proteinExistence type="predicted"/>
<reference evidence="1 2" key="1">
    <citation type="journal article" date="2009" name="PLoS Genet.">
        <title>The genome of Nectria haematococca: contribution of supernumerary chromosomes to gene expansion.</title>
        <authorList>
            <person name="Coleman J.J."/>
            <person name="Rounsley S.D."/>
            <person name="Rodriguez-Carres M."/>
            <person name="Kuo A."/>
            <person name="Wasmann C.C."/>
            <person name="Grimwood J."/>
            <person name="Schmutz J."/>
            <person name="Taga M."/>
            <person name="White G.J."/>
            <person name="Zhou S."/>
            <person name="Schwartz D.C."/>
            <person name="Freitag M."/>
            <person name="Ma L.J."/>
            <person name="Danchin E.G."/>
            <person name="Henrissat B."/>
            <person name="Coutinho P.M."/>
            <person name="Nelson D.R."/>
            <person name="Straney D."/>
            <person name="Napoli C.A."/>
            <person name="Barker B.M."/>
            <person name="Gribskov M."/>
            <person name="Rep M."/>
            <person name="Kroken S."/>
            <person name="Molnar I."/>
            <person name="Rensing C."/>
            <person name="Kennell J.C."/>
            <person name="Zamora J."/>
            <person name="Farman M.L."/>
            <person name="Selker E.U."/>
            <person name="Salamov A."/>
            <person name="Shapiro H."/>
            <person name="Pangilinan J."/>
            <person name="Lindquist E."/>
            <person name="Lamers C."/>
            <person name="Grigoriev I.V."/>
            <person name="Geiser D.M."/>
            <person name="Covert S.F."/>
            <person name="Temporini E."/>
            <person name="Vanetten H.D."/>
        </authorList>
    </citation>
    <scope>NUCLEOTIDE SEQUENCE [LARGE SCALE GENOMIC DNA]</scope>
    <source>
        <strain evidence="2">ATCC MYA-4622 / CBS 123669 / FGSC 9596 / NRRL 45880 / 77-13-4</strain>
    </source>
</reference>
<dbReference type="SUPFAM" id="SSF51197">
    <property type="entry name" value="Clavaminate synthase-like"/>
    <property type="match status" value="1"/>
</dbReference>
<dbReference type="Gene3D" id="2.60.120.330">
    <property type="entry name" value="B-lactam Antibiotic, Isopenicillin N Synthase, Chain"/>
    <property type="match status" value="1"/>
</dbReference>
<evidence type="ECO:0000313" key="1">
    <source>
        <dbReference type="EMBL" id="EEU35680.1"/>
    </source>
</evidence>
<sequence>MPGRVSNWPAWSEFLTPPQTVSEDTFAPSATAKGEVIAQYGQDALRQGWLRACKDLETVTERLASLGSDAIPVLELADISREGLSDEQRFILKSSGCCVIRGVLSEEEATDQYQDLKAFLTNNEGAIPGWPSESRVIINVYNSPTQVAIRTHPNHILVQRALNSLYHDKSGETSPEPLSYTDAARIRPPGQSFLGLGPHIDAGSLCRWADPQYRKVYGEILSGHPELHDPYDLDVRKNADQFLFKAQAHSVVFRSFQGWTALTQTSATKGTLLLYPEVKVTVAYLILRPFFAPPPNPEDVMDAEKWTFDPDSNWFPGTIKEQSQRLSPSSHPHLRLKECLSYIPDMKPGDTVWWHTDVGNYQAVWNEEANTAQMCHAVDPDQLGDQDASVVYIASCPTTPINKRYIKEQLEAALAGRSPPDCTSVETDESKLKGYAGFSQVSEEGKSVLGFGLI</sequence>
<dbReference type="HOGENOM" id="CLU_011148_0_0_1"/>
<dbReference type="PANTHER" id="PTHR30613">
    <property type="entry name" value="UNCHARACTERIZED PROTEIN YBIU-RELATED"/>
    <property type="match status" value="1"/>
</dbReference>
<dbReference type="InterPro" id="IPR010856">
    <property type="entry name" value="Gig2-like"/>
</dbReference>
<dbReference type="AlphaFoldDB" id="C7ZK02"/>
<dbReference type="EMBL" id="GG698936">
    <property type="protein sequence ID" value="EEU35680.1"/>
    <property type="molecule type" value="Genomic_DNA"/>
</dbReference>